<dbReference type="PATRIC" id="fig|1263867.3.peg.3788"/>
<organism evidence="1 2">
    <name type="scientific">Rhodopirellula europaea 6C</name>
    <dbReference type="NCBI Taxonomy" id="1263867"/>
    <lineage>
        <taxon>Bacteria</taxon>
        <taxon>Pseudomonadati</taxon>
        <taxon>Planctomycetota</taxon>
        <taxon>Planctomycetia</taxon>
        <taxon>Pirellulales</taxon>
        <taxon>Pirellulaceae</taxon>
        <taxon>Rhodopirellula</taxon>
    </lineage>
</organism>
<reference evidence="1" key="1">
    <citation type="submission" date="2012-11" db="EMBL/GenBank/DDBJ databases">
        <title>Permanent draft genomes of Rhodopirellula europaea strain SH398 and 6C.</title>
        <authorList>
            <person name="Richter M."/>
            <person name="Richter-Heitmann T."/>
            <person name="Frank C."/>
            <person name="Harder J."/>
            <person name="Glockner F.O."/>
        </authorList>
    </citation>
    <scope>NUCLEOTIDE SEQUENCE</scope>
    <source>
        <strain evidence="1">6C</strain>
    </source>
</reference>
<name>M2AF21_9BACT</name>
<reference evidence="1" key="2">
    <citation type="journal article" date="2013" name="Mar. Genomics">
        <title>Expression of sulfatases in Rhodopirellula baltica and the diversity of sulfatases in the genus Rhodopirellula.</title>
        <authorList>
            <person name="Wegner C.E."/>
            <person name="Richter-Heitmann T."/>
            <person name="Klindworth A."/>
            <person name="Klockow C."/>
            <person name="Richter M."/>
            <person name="Achstetter T."/>
            <person name="Glockner F.O."/>
            <person name="Harder J."/>
        </authorList>
    </citation>
    <scope>NUCLEOTIDE SEQUENCE [LARGE SCALE GENOMIC DNA]</scope>
    <source>
        <strain evidence="1">6C</strain>
    </source>
</reference>
<dbReference type="EMBL" id="ANMO01000163">
    <property type="protein sequence ID" value="EMB15720.1"/>
    <property type="molecule type" value="Genomic_DNA"/>
</dbReference>
<dbReference type="Proteomes" id="UP000011529">
    <property type="component" value="Unassembled WGS sequence"/>
</dbReference>
<evidence type="ECO:0000313" key="2">
    <source>
        <dbReference type="Proteomes" id="UP000011529"/>
    </source>
</evidence>
<protein>
    <submittedName>
        <fullName evidence="1">Uncharacterized protein</fullName>
    </submittedName>
</protein>
<comment type="caution">
    <text evidence="1">The sequence shown here is derived from an EMBL/GenBank/DDBJ whole genome shotgun (WGS) entry which is preliminary data.</text>
</comment>
<accession>M2AF21</accession>
<proteinExistence type="predicted"/>
<sequence length="77" mass="8455">MEASNQGGDCWGEVRRGRICVQAVEPACSPVSIISPHRPFYRVGVRIKKHRPGKQIDARFSGSERSYRSGLAPTISG</sequence>
<gene>
    <name evidence="1" type="ORF">RE6C_03539</name>
</gene>
<dbReference type="AlphaFoldDB" id="M2AF21"/>
<evidence type="ECO:0000313" key="1">
    <source>
        <dbReference type="EMBL" id="EMB15720.1"/>
    </source>
</evidence>
<keyword evidence="2" id="KW-1185">Reference proteome</keyword>